<evidence type="ECO:0000313" key="2">
    <source>
        <dbReference type="EMBL" id="QDV07579.1"/>
    </source>
</evidence>
<accession>A0A518EU15</accession>
<proteinExistence type="predicted"/>
<dbReference type="GO" id="GO:0052621">
    <property type="term" value="F:diguanylate cyclase activity"/>
    <property type="evidence" value="ECO:0007669"/>
    <property type="project" value="UniProtKB-EC"/>
</dbReference>
<reference evidence="2 3" key="1">
    <citation type="submission" date="2019-02" db="EMBL/GenBank/DDBJ databases">
        <title>Deep-cultivation of Planctomycetes and their phenomic and genomic characterization uncovers novel biology.</title>
        <authorList>
            <person name="Wiegand S."/>
            <person name="Jogler M."/>
            <person name="Boedeker C."/>
            <person name="Pinto D."/>
            <person name="Vollmers J."/>
            <person name="Rivas-Marin E."/>
            <person name="Kohn T."/>
            <person name="Peeters S.H."/>
            <person name="Heuer A."/>
            <person name="Rast P."/>
            <person name="Oberbeckmann S."/>
            <person name="Bunk B."/>
            <person name="Jeske O."/>
            <person name="Meyerdierks A."/>
            <person name="Storesund J.E."/>
            <person name="Kallscheuer N."/>
            <person name="Luecker S."/>
            <person name="Lage O.M."/>
            <person name="Pohl T."/>
            <person name="Merkel B.J."/>
            <person name="Hornburger P."/>
            <person name="Mueller R.-W."/>
            <person name="Bruemmer F."/>
            <person name="Labrenz M."/>
            <person name="Spormann A.M."/>
            <person name="Op den Camp H."/>
            <person name="Overmann J."/>
            <person name="Amann R."/>
            <person name="Jetten M.S.M."/>
            <person name="Mascher T."/>
            <person name="Medema M.H."/>
            <person name="Devos D.P."/>
            <person name="Kaster A.-K."/>
            <person name="Ovreas L."/>
            <person name="Rohde M."/>
            <person name="Galperin M.Y."/>
            <person name="Jogler C."/>
        </authorList>
    </citation>
    <scope>NUCLEOTIDE SEQUENCE [LARGE SCALE GENOMIC DNA]</scope>
    <source>
        <strain evidence="2 3">Poly30</strain>
    </source>
</reference>
<dbReference type="Pfam" id="PF00990">
    <property type="entry name" value="GGDEF"/>
    <property type="match status" value="1"/>
</dbReference>
<dbReference type="Gene3D" id="3.30.70.270">
    <property type="match status" value="1"/>
</dbReference>
<dbReference type="EC" id="2.7.7.65" evidence="2"/>
<dbReference type="PROSITE" id="PS50887">
    <property type="entry name" value="GGDEF"/>
    <property type="match status" value="1"/>
</dbReference>
<dbReference type="EMBL" id="CP036434">
    <property type="protein sequence ID" value="QDV07579.1"/>
    <property type="molecule type" value="Genomic_DNA"/>
</dbReference>
<feature type="domain" description="GGDEF" evidence="1">
    <location>
        <begin position="32"/>
        <end position="174"/>
    </location>
</feature>
<evidence type="ECO:0000313" key="3">
    <source>
        <dbReference type="Proteomes" id="UP000320390"/>
    </source>
</evidence>
<protein>
    <submittedName>
        <fullName evidence="2">Diguanylate cyclase DosC</fullName>
        <ecNumber evidence="2">2.7.7.65</ecNumber>
    </submittedName>
</protein>
<keyword evidence="2" id="KW-0548">Nucleotidyltransferase</keyword>
<keyword evidence="2" id="KW-0808">Transferase</keyword>
<dbReference type="Proteomes" id="UP000320390">
    <property type="component" value="Chromosome"/>
</dbReference>
<name>A0A518EU15_9BACT</name>
<dbReference type="SUPFAM" id="SSF55073">
    <property type="entry name" value="Nucleotide cyclase"/>
    <property type="match status" value="1"/>
</dbReference>
<sequence length="187" mass="20002">MTDSSADKSLFSLAQIQHLMRVEFNRAQRYGYPISCLMVAVDRLGHLRDLYGYEAKEEIVDSVINLLKGATRSSDFLGRMADDRLLAVIPHTGGQGLGAMCNRLITNTRKLDFQSDGRTIPITLAIGGSYDGSDDGGVTDAQRTMFFDALLQAAEEALEDAVAAGGDRALFVTPDELGAAGLDPAGG</sequence>
<dbReference type="RefSeq" id="WP_145198727.1">
    <property type="nucleotide sequence ID" value="NZ_CP036434.1"/>
</dbReference>
<dbReference type="SMART" id="SM00267">
    <property type="entry name" value="GGDEF"/>
    <property type="match status" value="1"/>
</dbReference>
<evidence type="ECO:0000259" key="1">
    <source>
        <dbReference type="PROSITE" id="PS50887"/>
    </source>
</evidence>
<dbReference type="AlphaFoldDB" id="A0A518EU15"/>
<gene>
    <name evidence="2" type="primary">dosC</name>
    <name evidence="2" type="ORF">Poly30_31050</name>
</gene>
<dbReference type="InterPro" id="IPR029787">
    <property type="entry name" value="Nucleotide_cyclase"/>
</dbReference>
<dbReference type="InterPro" id="IPR000160">
    <property type="entry name" value="GGDEF_dom"/>
</dbReference>
<dbReference type="NCBIfam" id="TIGR00254">
    <property type="entry name" value="GGDEF"/>
    <property type="match status" value="1"/>
</dbReference>
<organism evidence="2 3">
    <name type="scientific">Saltatorellus ferox</name>
    <dbReference type="NCBI Taxonomy" id="2528018"/>
    <lineage>
        <taxon>Bacteria</taxon>
        <taxon>Pseudomonadati</taxon>
        <taxon>Planctomycetota</taxon>
        <taxon>Planctomycetia</taxon>
        <taxon>Planctomycetia incertae sedis</taxon>
        <taxon>Saltatorellus</taxon>
    </lineage>
</organism>
<dbReference type="OrthoDB" id="9804955at2"/>
<keyword evidence="3" id="KW-1185">Reference proteome</keyword>
<dbReference type="InterPro" id="IPR043128">
    <property type="entry name" value="Rev_trsase/Diguanyl_cyclase"/>
</dbReference>